<dbReference type="RefSeq" id="WP_160289203.1">
    <property type="nucleotide sequence ID" value="NZ_AYSO01000015.1"/>
</dbReference>
<dbReference type="EMBL" id="AYSO01000015">
    <property type="protein sequence ID" value="KIE47112.1"/>
    <property type="molecule type" value="Genomic_DNA"/>
</dbReference>
<evidence type="ECO:0000313" key="2">
    <source>
        <dbReference type="Proteomes" id="UP000031366"/>
    </source>
</evidence>
<dbReference type="Proteomes" id="UP000031366">
    <property type="component" value="Unassembled WGS sequence"/>
</dbReference>
<evidence type="ECO:0000313" key="1">
    <source>
        <dbReference type="EMBL" id="KIE47112.1"/>
    </source>
</evidence>
<organism evidence="1 2">
    <name type="scientific">Clostridium argentinense CDC 2741</name>
    <dbReference type="NCBI Taxonomy" id="1418104"/>
    <lineage>
        <taxon>Bacteria</taxon>
        <taxon>Bacillati</taxon>
        <taxon>Bacillota</taxon>
        <taxon>Clostridia</taxon>
        <taxon>Eubacteriales</taxon>
        <taxon>Clostridiaceae</taxon>
        <taxon>Clostridium</taxon>
    </lineage>
</organism>
<comment type="caution">
    <text evidence="1">The sequence shown here is derived from an EMBL/GenBank/DDBJ whole genome shotgun (WGS) entry which is preliminary data.</text>
</comment>
<dbReference type="AlphaFoldDB" id="A0A0C1R153"/>
<name>A0A0C1R153_9CLOT</name>
<sequence length="53" mass="6386">MTRVKVNFKEAYEDRLAQVDIDIRKEVRKKNWALVDMLRAERGKLVDIINRIK</sequence>
<proteinExistence type="predicted"/>
<keyword evidence="2" id="KW-1185">Reference proteome</keyword>
<protein>
    <submittedName>
        <fullName evidence="1">Uncharacterized protein</fullName>
    </submittedName>
</protein>
<gene>
    <name evidence="1" type="ORF">U732_1109</name>
</gene>
<accession>A0A0C1R153</accession>
<reference evidence="1 2" key="1">
    <citation type="journal article" date="2015" name="Infect. Genet. Evol.">
        <title>Genomic sequences of six botulinum neurotoxin-producing strains representing three clostridial species illustrate the mobility and diversity of botulinum neurotoxin genes.</title>
        <authorList>
            <person name="Smith T.J."/>
            <person name="Hill K.K."/>
            <person name="Xie G."/>
            <person name="Foley B.T."/>
            <person name="Williamson C.H."/>
            <person name="Foster J.T."/>
            <person name="Johnson S.L."/>
            <person name="Chertkov O."/>
            <person name="Teshima H."/>
            <person name="Gibbons H.S."/>
            <person name="Johnsky L.A."/>
            <person name="Karavis M.A."/>
            <person name="Smith L.A."/>
        </authorList>
    </citation>
    <scope>NUCLEOTIDE SEQUENCE [LARGE SCALE GENOMIC DNA]</scope>
    <source>
        <strain evidence="1 2">CDC 2741</strain>
    </source>
</reference>